<name>A0A835QIZ1_VANPL</name>
<proteinExistence type="predicted"/>
<accession>A0A835QIZ1</accession>
<protein>
    <submittedName>
        <fullName evidence="1">Uncharacterized protein</fullName>
    </submittedName>
</protein>
<comment type="caution">
    <text evidence="1">The sequence shown here is derived from an EMBL/GenBank/DDBJ whole genome shotgun (WGS) entry which is preliminary data.</text>
</comment>
<dbReference type="OrthoDB" id="727945at2759"/>
<evidence type="ECO:0000313" key="1">
    <source>
        <dbReference type="EMBL" id="KAG0469802.1"/>
    </source>
</evidence>
<organism evidence="1 2">
    <name type="scientific">Vanilla planifolia</name>
    <name type="common">Vanilla</name>
    <dbReference type="NCBI Taxonomy" id="51239"/>
    <lineage>
        <taxon>Eukaryota</taxon>
        <taxon>Viridiplantae</taxon>
        <taxon>Streptophyta</taxon>
        <taxon>Embryophyta</taxon>
        <taxon>Tracheophyta</taxon>
        <taxon>Spermatophyta</taxon>
        <taxon>Magnoliopsida</taxon>
        <taxon>Liliopsida</taxon>
        <taxon>Asparagales</taxon>
        <taxon>Orchidaceae</taxon>
        <taxon>Vanilloideae</taxon>
        <taxon>Vanilleae</taxon>
        <taxon>Vanilla</taxon>
    </lineage>
</organism>
<sequence>MRLKFSSGSFIVFFCKNWATDLLSVSIVNSLWRRYIFRLLMANLIANNSLSYVEYLFWVFVNFPEAYATISWVFVINTPDQKKSEASVCKMILSSSFGK</sequence>
<evidence type="ECO:0000313" key="2">
    <source>
        <dbReference type="Proteomes" id="UP000636800"/>
    </source>
</evidence>
<keyword evidence="2" id="KW-1185">Reference proteome</keyword>
<dbReference type="AlphaFoldDB" id="A0A835QIZ1"/>
<gene>
    <name evidence="1" type="ORF">HPP92_016502</name>
</gene>
<dbReference type="EMBL" id="JADCNL010000008">
    <property type="protein sequence ID" value="KAG0469802.1"/>
    <property type="molecule type" value="Genomic_DNA"/>
</dbReference>
<reference evidence="1 2" key="1">
    <citation type="journal article" date="2020" name="Nat. Food">
        <title>A phased Vanilla planifolia genome enables genetic improvement of flavour and production.</title>
        <authorList>
            <person name="Hasing T."/>
            <person name="Tang H."/>
            <person name="Brym M."/>
            <person name="Khazi F."/>
            <person name="Huang T."/>
            <person name="Chambers A.H."/>
        </authorList>
    </citation>
    <scope>NUCLEOTIDE SEQUENCE [LARGE SCALE GENOMIC DNA]</scope>
    <source>
        <tissue evidence="1">Leaf</tissue>
    </source>
</reference>
<dbReference type="Proteomes" id="UP000636800">
    <property type="component" value="Unassembled WGS sequence"/>
</dbReference>